<feature type="transmembrane region" description="Helical" evidence="1">
    <location>
        <begin position="84"/>
        <end position="104"/>
    </location>
</feature>
<gene>
    <name evidence="3" type="ORF">H7F16_10150</name>
</gene>
<comment type="caution">
    <text evidence="3">The sequence shown here is derived from an EMBL/GenBank/DDBJ whole genome shotgun (WGS) entry which is preliminary data.</text>
</comment>
<keyword evidence="1" id="KW-0812">Transmembrane</keyword>
<dbReference type="InterPro" id="IPR058208">
    <property type="entry name" value="PACE"/>
</dbReference>
<evidence type="ECO:0000259" key="2">
    <source>
        <dbReference type="Pfam" id="PF05232"/>
    </source>
</evidence>
<feature type="domain" description="Chlorhexidine efflux transporter" evidence="2">
    <location>
        <begin position="75"/>
        <end position="137"/>
    </location>
</feature>
<feature type="domain" description="Chlorhexidine efflux transporter" evidence="2">
    <location>
        <begin position="6"/>
        <end position="69"/>
    </location>
</feature>
<dbReference type="AlphaFoldDB" id="A0A842I8A6"/>
<dbReference type="NCBIfam" id="NF033664">
    <property type="entry name" value="PACE_transport"/>
    <property type="match status" value="1"/>
</dbReference>
<proteinExistence type="predicted"/>
<dbReference type="Pfam" id="PF05232">
    <property type="entry name" value="BTP"/>
    <property type="match status" value="2"/>
</dbReference>
<organism evidence="3 4">
    <name type="scientific">Paragemmobacter straminiformis</name>
    <dbReference type="NCBI Taxonomy" id="2045119"/>
    <lineage>
        <taxon>Bacteria</taxon>
        <taxon>Pseudomonadati</taxon>
        <taxon>Pseudomonadota</taxon>
        <taxon>Alphaproteobacteria</taxon>
        <taxon>Rhodobacterales</taxon>
        <taxon>Paracoccaceae</taxon>
        <taxon>Paragemmobacter</taxon>
    </lineage>
</organism>
<protein>
    <submittedName>
        <fullName evidence="3">PACE efflux transporter</fullName>
    </submittedName>
</protein>
<feature type="transmembrane region" description="Helical" evidence="1">
    <location>
        <begin position="40"/>
        <end position="63"/>
    </location>
</feature>
<feature type="transmembrane region" description="Helical" evidence="1">
    <location>
        <begin position="12"/>
        <end position="34"/>
    </location>
</feature>
<keyword evidence="1" id="KW-0472">Membrane</keyword>
<evidence type="ECO:0000313" key="3">
    <source>
        <dbReference type="EMBL" id="MBC2835865.1"/>
    </source>
</evidence>
<dbReference type="RefSeq" id="WP_185797437.1">
    <property type="nucleotide sequence ID" value="NZ_JACLQD010000002.1"/>
</dbReference>
<keyword evidence="1" id="KW-1133">Transmembrane helix</keyword>
<keyword evidence="4" id="KW-1185">Reference proteome</keyword>
<reference evidence="3 4" key="1">
    <citation type="journal article" date="2017" name="Int. J. Syst. Evol. Microbiol.">
        <title>Gemmobacter straminiformis sp. nov., isolated from an artificial fountain.</title>
        <authorList>
            <person name="Kang J.Y."/>
            <person name="Kim M.J."/>
            <person name="Chun J."/>
            <person name="Son K.P."/>
            <person name="Jahng K.Y."/>
        </authorList>
    </citation>
    <scope>NUCLEOTIDE SEQUENCE [LARGE SCALE GENOMIC DNA]</scope>
    <source>
        <strain evidence="3 4">CAM-8</strain>
    </source>
</reference>
<evidence type="ECO:0000313" key="4">
    <source>
        <dbReference type="Proteomes" id="UP000555411"/>
    </source>
</evidence>
<evidence type="ECO:0000256" key="1">
    <source>
        <dbReference type="SAM" id="Phobius"/>
    </source>
</evidence>
<dbReference type="EMBL" id="JACLQD010000002">
    <property type="protein sequence ID" value="MBC2835865.1"/>
    <property type="molecule type" value="Genomic_DNA"/>
</dbReference>
<dbReference type="Proteomes" id="UP000555411">
    <property type="component" value="Unassembled WGS sequence"/>
</dbReference>
<sequence length="143" mass="15727">MALHDRPTLRRLIYAAAFEGGGILMSTALLLLMADTGAGSSFVFSALCSTIAMLWNLAFNALFEAWEARQTIRGRGLARRTAHALLFEAGLLLVLLPLTAWWFAVPVLTALAYESVLILAFLAYTWAFTWAFDRLFGLPASAR</sequence>
<accession>A0A842I8A6</accession>
<feature type="transmembrane region" description="Helical" evidence="1">
    <location>
        <begin position="110"/>
        <end position="132"/>
    </location>
</feature>
<name>A0A842I8A6_9RHOB</name>
<dbReference type="InterPro" id="IPR007896">
    <property type="entry name" value="BTP_bacteria"/>
</dbReference>